<evidence type="ECO:0000313" key="5">
    <source>
        <dbReference type="EMBL" id="EER07142.1"/>
    </source>
</evidence>
<dbReference type="AlphaFoldDB" id="C5L7Z6"/>
<evidence type="ECO:0000256" key="1">
    <source>
        <dbReference type="ARBA" id="ARBA00022737"/>
    </source>
</evidence>
<keyword evidence="3" id="KW-0812">Transmembrane</keyword>
<dbReference type="GeneID" id="9059622"/>
<keyword evidence="6" id="KW-1185">Reference proteome</keyword>
<keyword evidence="3" id="KW-1133">Transmembrane helix</keyword>
<accession>C5L7Z6</accession>
<dbReference type="InterPro" id="IPR013583">
    <property type="entry name" value="MCTP_C"/>
</dbReference>
<evidence type="ECO:0000256" key="3">
    <source>
        <dbReference type="SAM" id="Phobius"/>
    </source>
</evidence>
<feature type="transmembrane region" description="Helical" evidence="3">
    <location>
        <begin position="82"/>
        <end position="107"/>
    </location>
</feature>
<dbReference type="OrthoDB" id="414077at2759"/>
<dbReference type="Proteomes" id="UP000007800">
    <property type="component" value="Unassembled WGS sequence"/>
</dbReference>
<sequence length="267" mass="30362">MFGYGARASAETSSPSPAAFDYDLYDMATEESQPSLIGGVGKIWKDFREVAWRAQVEIAEFCEDIERAVSLFCWRDKGLTHIMAMVLIGACVVLYFVPVSLLLYFYVLSRFMNGFRRGRWKKLLRKCALRHISESRIENRIPPTTALSELDSVQAQKMCSSLRRRVHVGQALSVKVLQSYEEDEALADWLREQVPGCKLPPKWTRKDWLDNFIEHAPTGEDTVSAIMSDKSSVVKPRGYLPDRIHSRRQHSVSSVSGVPSKEDFHDA</sequence>
<feature type="region of interest" description="Disordered" evidence="2">
    <location>
        <begin position="245"/>
        <end position="267"/>
    </location>
</feature>
<reference evidence="5 6" key="1">
    <citation type="submission" date="2008-07" db="EMBL/GenBank/DDBJ databases">
        <authorList>
            <person name="El-Sayed N."/>
            <person name="Caler E."/>
            <person name="Inman J."/>
            <person name="Amedeo P."/>
            <person name="Hass B."/>
            <person name="Wortman J."/>
        </authorList>
    </citation>
    <scope>NUCLEOTIDE SEQUENCE [LARGE SCALE GENOMIC DNA]</scope>
    <source>
        <strain evidence="6">ATCC 50983 / TXsc</strain>
    </source>
</reference>
<keyword evidence="1" id="KW-0677">Repeat</keyword>
<evidence type="ECO:0000256" key="2">
    <source>
        <dbReference type="SAM" id="MobiDB-lite"/>
    </source>
</evidence>
<evidence type="ECO:0000259" key="4">
    <source>
        <dbReference type="Pfam" id="PF08372"/>
    </source>
</evidence>
<dbReference type="InParanoid" id="C5L7Z6"/>
<name>C5L7Z6_PERM5</name>
<proteinExistence type="predicted"/>
<dbReference type="RefSeq" id="XP_002775326.1">
    <property type="nucleotide sequence ID" value="XM_002775280.1"/>
</dbReference>
<protein>
    <recommendedName>
        <fullName evidence="4">Multiple C2 domain-containing protein</fullName>
    </recommendedName>
</protein>
<organism evidence="6">
    <name type="scientific">Perkinsus marinus (strain ATCC 50983 / TXsc)</name>
    <dbReference type="NCBI Taxonomy" id="423536"/>
    <lineage>
        <taxon>Eukaryota</taxon>
        <taxon>Sar</taxon>
        <taxon>Alveolata</taxon>
        <taxon>Perkinsozoa</taxon>
        <taxon>Perkinsea</taxon>
        <taxon>Perkinsida</taxon>
        <taxon>Perkinsidae</taxon>
        <taxon>Perkinsus</taxon>
    </lineage>
</organism>
<gene>
    <name evidence="5" type="ORF">Pmar_PMAR027187</name>
</gene>
<feature type="domain" description="Multiple C2" evidence="4">
    <location>
        <begin position="47"/>
        <end position="107"/>
    </location>
</feature>
<keyword evidence="3" id="KW-0472">Membrane</keyword>
<evidence type="ECO:0000313" key="6">
    <source>
        <dbReference type="Proteomes" id="UP000007800"/>
    </source>
</evidence>
<dbReference type="Pfam" id="PF08372">
    <property type="entry name" value="PRT_C"/>
    <property type="match status" value="1"/>
</dbReference>
<dbReference type="EMBL" id="GG679990">
    <property type="protein sequence ID" value="EER07142.1"/>
    <property type="molecule type" value="Genomic_DNA"/>
</dbReference>